<dbReference type="Gene3D" id="3.10.620.30">
    <property type="match status" value="1"/>
</dbReference>
<dbReference type="Gene3D" id="2.60.40.3140">
    <property type="match status" value="1"/>
</dbReference>
<keyword evidence="4" id="KW-1185">Reference proteome</keyword>
<dbReference type="Pfam" id="PF01841">
    <property type="entry name" value="Transglut_core"/>
    <property type="match status" value="1"/>
</dbReference>
<dbReference type="SUPFAM" id="SSF54001">
    <property type="entry name" value="Cysteine proteinases"/>
    <property type="match status" value="1"/>
</dbReference>
<dbReference type="Proteomes" id="UP000647339">
    <property type="component" value="Unassembled WGS sequence"/>
</dbReference>
<proteinExistence type="predicted"/>
<protein>
    <recommendedName>
        <fullName evidence="5">DUF3857 domain-containing protein</fullName>
    </recommendedName>
</protein>
<feature type="domain" description="Transglutaminase-like" evidence="1">
    <location>
        <begin position="265"/>
        <end position="370"/>
    </location>
</feature>
<gene>
    <name evidence="3" type="ORF">GCM10011339_08670</name>
</gene>
<dbReference type="InterPro" id="IPR024618">
    <property type="entry name" value="DUF3857"/>
</dbReference>
<dbReference type="Pfam" id="PF12969">
    <property type="entry name" value="DUF3857"/>
    <property type="match status" value="1"/>
</dbReference>
<organism evidence="3 4">
    <name type="scientific">Echinicola rosea</name>
    <dbReference type="NCBI Taxonomy" id="1807691"/>
    <lineage>
        <taxon>Bacteria</taxon>
        <taxon>Pseudomonadati</taxon>
        <taxon>Bacteroidota</taxon>
        <taxon>Cytophagia</taxon>
        <taxon>Cytophagales</taxon>
        <taxon>Cyclobacteriaceae</taxon>
        <taxon>Echinicola</taxon>
    </lineage>
</organism>
<feature type="domain" description="DUF3857" evidence="2">
    <location>
        <begin position="51"/>
        <end position="208"/>
    </location>
</feature>
<evidence type="ECO:0000259" key="2">
    <source>
        <dbReference type="Pfam" id="PF12969"/>
    </source>
</evidence>
<dbReference type="RefSeq" id="WP_137402030.1">
    <property type="nucleotide sequence ID" value="NZ_BMIU01000003.1"/>
</dbReference>
<evidence type="ECO:0000313" key="3">
    <source>
        <dbReference type="EMBL" id="GGF22906.1"/>
    </source>
</evidence>
<comment type="caution">
    <text evidence="3">The sequence shown here is derived from an EMBL/GenBank/DDBJ whole genome shotgun (WGS) entry which is preliminary data.</text>
</comment>
<reference evidence="4" key="1">
    <citation type="journal article" date="2019" name="Int. J. Syst. Evol. Microbiol.">
        <title>The Global Catalogue of Microorganisms (GCM) 10K type strain sequencing project: providing services to taxonomists for standard genome sequencing and annotation.</title>
        <authorList>
            <consortium name="The Broad Institute Genomics Platform"/>
            <consortium name="The Broad Institute Genome Sequencing Center for Infectious Disease"/>
            <person name="Wu L."/>
            <person name="Ma J."/>
        </authorList>
    </citation>
    <scope>NUCLEOTIDE SEQUENCE [LARGE SCALE GENOMIC DNA]</scope>
    <source>
        <strain evidence="4">CGMCC 1.15407</strain>
    </source>
</reference>
<evidence type="ECO:0000313" key="4">
    <source>
        <dbReference type="Proteomes" id="UP000647339"/>
    </source>
</evidence>
<accession>A0ABQ1UP73</accession>
<evidence type="ECO:0000259" key="1">
    <source>
        <dbReference type="Pfam" id="PF01841"/>
    </source>
</evidence>
<evidence type="ECO:0008006" key="5">
    <source>
        <dbReference type="Google" id="ProtNLM"/>
    </source>
</evidence>
<sequence length="614" mass="70351">MIAIFKRAIIIALLLFLFLENIVAAQENAGIQLINSKINSAETIRLTADYEVFIHVENKIVILNKDGLKDGNIWLQYSDLMSIEEFEGEITDLRTGKRLKKLKLKDFEDVSYISEGSVFEDDRLKYYKPSYNQFPIEVSFEYTEKINGNMYFPTWTPDGKEKQLVERATFELIYPENLGLRYKMENLEQSPSISKNDGEVILKWEFENRYRPEASVEDSSALVKIAPRKFSMEGYGADMSTWDGFGKWVNKLMAGRAELSPQAKATVAGIIDTLETDRAKIKALYRYLQQNYRYVSIQMGIGGLQPVHANEVYEKKYGDCKGLTFLMKAMLKEAGLPANYTLVRAGSDAEDIDAGFSSSQFNHVILHVPTESDTVWLECTSSTLPAGFLGDFTMDRHVLAVTDTGGVLIKTPRYDTDQYNQIKNISKVSLLGNGMARIHQVKELTGFAAQNYLYAQNHLNEKDIQKYLYHDLGFSGAHIADFDLSVNESKGIPMVVLNHETFLQQFYQSTSKRMIITPQFQMVTSDLLSNRFMKWEEQLEVVSEETVTLESDKKDVKLSEDFFDYTKEVRFVDNILTIARKVDFHFPISIEQDVLEKTLKQIEKLDNQPIFLRK</sequence>
<dbReference type="InterPro" id="IPR038765">
    <property type="entry name" value="Papain-like_cys_pep_sf"/>
</dbReference>
<dbReference type="InterPro" id="IPR002931">
    <property type="entry name" value="Transglutaminase-like"/>
</dbReference>
<name>A0ABQ1UP73_9BACT</name>
<dbReference type="EMBL" id="BMIU01000003">
    <property type="protein sequence ID" value="GGF22906.1"/>
    <property type="molecule type" value="Genomic_DNA"/>
</dbReference>